<comment type="similarity">
    <text evidence="1">Belongs to the sigma-70 factor family. ECF subfamily.</text>
</comment>
<evidence type="ECO:0000313" key="7">
    <source>
        <dbReference type="EMBL" id="QCW81902.1"/>
    </source>
</evidence>
<evidence type="ECO:0000256" key="2">
    <source>
        <dbReference type="ARBA" id="ARBA00023015"/>
    </source>
</evidence>
<keyword evidence="2" id="KW-0805">Transcription regulation</keyword>
<dbReference type="InterPro" id="IPR036388">
    <property type="entry name" value="WH-like_DNA-bd_sf"/>
</dbReference>
<proteinExistence type="inferred from homology"/>
<dbReference type="SUPFAM" id="SSF88659">
    <property type="entry name" value="Sigma3 and sigma4 domains of RNA polymerase sigma factors"/>
    <property type="match status" value="1"/>
</dbReference>
<dbReference type="GO" id="GO:0016987">
    <property type="term" value="F:sigma factor activity"/>
    <property type="evidence" value="ECO:0007669"/>
    <property type="project" value="UniProtKB-KW"/>
</dbReference>
<dbReference type="GO" id="GO:0003677">
    <property type="term" value="F:DNA binding"/>
    <property type="evidence" value="ECO:0007669"/>
    <property type="project" value="InterPro"/>
</dbReference>
<dbReference type="PANTHER" id="PTHR43133:SF32">
    <property type="entry name" value="BLR3042 PROTEIN"/>
    <property type="match status" value="1"/>
</dbReference>
<feature type="domain" description="RNA polymerase sigma factor 70 region 4 type 2" evidence="6">
    <location>
        <begin position="130"/>
        <end position="181"/>
    </location>
</feature>
<dbReference type="OrthoDB" id="9782108at2"/>
<evidence type="ECO:0000259" key="5">
    <source>
        <dbReference type="Pfam" id="PF04542"/>
    </source>
</evidence>
<dbReference type="Pfam" id="PF08281">
    <property type="entry name" value="Sigma70_r4_2"/>
    <property type="match status" value="1"/>
</dbReference>
<dbReference type="InterPro" id="IPR007627">
    <property type="entry name" value="RNA_pol_sigma70_r2"/>
</dbReference>
<reference evidence="8" key="1">
    <citation type="journal article" date="2019" name="J. Bacteriol.">
        <title>A Mutagenic Screen Identifies a TonB-Dependent Receptor Required for the Lanthanide Metal Switch in the Type I Methanotroph 'Methylotuvimicrobium buryatense' 5GB1C.</title>
        <authorList>
            <person name="Groom J.D."/>
            <person name="Ford S.M."/>
            <person name="Pesesky M.W."/>
            <person name="Lidstrom M.E."/>
        </authorList>
    </citation>
    <scope>NUCLEOTIDE SEQUENCE [LARGE SCALE GENOMIC DNA]</scope>
    <source>
        <strain evidence="8">5GB1C</strain>
    </source>
</reference>
<dbReference type="AlphaFoldDB" id="A0A4P9UKX5"/>
<dbReference type="EMBL" id="CP035467">
    <property type="protein sequence ID" value="QCW81902.1"/>
    <property type="molecule type" value="Genomic_DNA"/>
</dbReference>
<dbReference type="KEGG" id="mbur:EQU24_06280"/>
<dbReference type="InterPro" id="IPR013249">
    <property type="entry name" value="RNA_pol_sigma70_r4_t2"/>
</dbReference>
<dbReference type="Pfam" id="PF04542">
    <property type="entry name" value="Sigma70_r2"/>
    <property type="match status" value="1"/>
</dbReference>
<keyword evidence="4" id="KW-0804">Transcription</keyword>
<name>A0A4P9UKX5_METBY</name>
<dbReference type="Gene3D" id="1.10.10.10">
    <property type="entry name" value="Winged helix-like DNA-binding domain superfamily/Winged helix DNA-binding domain"/>
    <property type="match status" value="1"/>
</dbReference>
<evidence type="ECO:0000313" key="8">
    <source>
        <dbReference type="Proteomes" id="UP000305881"/>
    </source>
</evidence>
<feature type="domain" description="RNA polymerase sigma-70 region 2" evidence="5">
    <location>
        <begin position="27"/>
        <end position="94"/>
    </location>
</feature>
<dbReference type="Gene3D" id="1.10.1740.10">
    <property type="match status" value="1"/>
</dbReference>
<evidence type="ECO:0000256" key="1">
    <source>
        <dbReference type="ARBA" id="ARBA00010641"/>
    </source>
</evidence>
<organism evidence="7 8">
    <name type="scientific">Methylotuvimicrobium buryatense</name>
    <name type="common">Methylomicrobium buryatense</name>
    <dbReference type="NCBI Taxonomy" id="95641"/>
    <lineage>
        <taxon>Bacteria</taxon>
        <taxon>Pseudomonadati</taxon>
        <taxon>Pseudomonadota</taxon>
        <taxon>Gammaproteobacteria</taxon>
        <taxon>Methylococcales</taxon>
        <taxon>Methylococcaceae</taxon>
        <taxon>Methylotuvimicrobium</taxon>
    </lineage>
</organism>
<evidence type="ECO:0000256" key="3">
    <source>
        <dbReference type="ARBA" id="ARBA00023082"/>
    </source>
</evidence>
<dbReference type="PANTHER" id="PTHR43133">
    <property type="entry name" value="RNA POLYMERASE ECF-TYPE SIGMA FACTO"/>
    <property type="match status" value="1"/>
</dbReference>
<dbReference type="InterPro" id="IPR039425">
    <property type="entry name" value="RNA_pol_sigma-70-like"/>
</dbReference>
<protein>
    <submittedName>
        <fullName evidence="7">RNA polymerase sigma factor</fullName>
    </submittedName>
</protein>
<keyword evidence="3" id="KW-0731">Sigma factor</keyword>
<evidence type="ECO:0000259" key="6">
    <source>
        <dbReference type="Pfam" id="PF08281"/>
    </source>
</evidence>
<accession>A0A4P9UKX5</accession>
<keyword evidence="8" id="KW-1185">Reference proteome</keyword>
<dbReference type="InterPro" id="IPR014284">
    <property type="entry name" value="RNA_pol_sigma-70_dom"/>
</dbReference>
<dbReference type="SUPFAM" id="SSF88946">
    <property type="entry name" value="Sigma2 domain of RNA polymerase sigma factors"/>
    <property type="match status" value="1"/>
</dbReference>
<dbReference type="STRING" id="675511.GCA_000341735_01760"/>
<dbReference type="Proteomes" id="UP000305881">
    <property type="component" value="Chromosome"/>
</dbReference>
<dbReference type="InterPro" id="IPR013325">
    <property type="entry name" value="RNA_pol_sigma_r2"/>
</dbReference>
<dbReference type="RefSeq" id="WP_017840304.1">
    <property type="nucleotide sequence ID" value="NZ_CP035467.1"/>
</dbReference>
<dbReference type="CDD" id="cd06171">
    <property type="entry name" value="Sigma70_r4"/>
    <property type="match status" value="1"/>
</dbReference>
<dbReference type="InterPro" id="IPR013324">
    <property type="entry name" value="RNA_pol_sigma_r3/r4-like"/>
</dbReference>
<sequence>MGELISTQIDTLLNQIAAGNDKAIETLYRHYHRPLFAFVRHLINADEAADDIVHDTFMAVWKNPLNFNGRSKFFTWLCAIAKNKTLDHQRKIRRHQRLPIDEWDDDLADTAADASWDVQGHFEDIELNEIMQGCIDALPLPQREATYWVYYQDLRLEEVARLQNSPANTIKTRLLHARSKLRDCLEKVFSLADTEKG</sequence>
<gene>
    <name evidence="7" type="ORF">EQU24_06280</name>
</gene>
<evidence type="ECO:0000256" key="4">
    <source>
        <dbReference type="ARBA" id="ARBA00023163"/>
    </source>
</evidence>
<dbReference type="NCBIfam" id="TIGR02937">
    <property type="entry name" value="sigma70-ECF"/>
    <property type="match status" value="1"/>
</dbReference>
<dbReference type="GO" id="GO:0006352">
    <property type="term" value="P:DNA-templated transcription initiation"/>
    <property type="evidence" value="ECO:0007669"/>
    <property type="project" value="InterPro"/>
</dbReference>